<keyword evidence="2" id="KW-0963">Cytoplasm</keyword>
<organism evidence="7 8">
    <name type="scientific">Triparma laevis f. inornata</name>
    <dbReference type="NCBI Taxonomy" id="1714386"/>
    <lineage>
        <taxon>Eukaryota</taxon>
        <taxon>Sar</taxon>
        <taxon>Stramenopiles</taxon>
        <taxon>Ochrophyta</taxon>
        <taxon>Bolidophyceae</taxon>
        <taxon>Parmales</taxon>
        <taxon>Triparmaceae</taxon>
        <taxon>Triparma</taxon>
    </lineage>
</organism>
<feature type="compositionally biased region" description="Basic and acidic residues" evidence="6">
    <location>
        <begin position="2344"/>
        <end position="2354"/>
    </location>
</feature>
<feature type="region of interest" description="Disordered" evidence="6">
    <location>
        <begin position="478"/>
        <end position="506"/>
    </location>
</feature>
<protein>
    <submittedName>
        <fullName evidence="7">Uncharacterized protein</fullName>
    </submittedName>
</protein>
<dbReference type="SMART" id="SM00015">
    <property type="entry name" value="IQ"/>
    <property type="match status" value="8"/>
</dbReference>
<dbReference type="EMBL" id="BLQM01000283">
    <property type="protein sequence ID" value="GMH80491.1"/>
    <property type="molecule type" value="Genomic_DNA"/>
</dbReference>
<feature type="region of interest" description="Disordered" evidence="6">
    <location>
        <begin position="2568"/>
        <end position="2638"/>
    </location>
</feature>
<accession>A0A9W7B1Q2</accession>
<feature type="compositionally biased region" description="Basic and acidic residues" evidence="6">
    <location>
        <begin position="2568"/>
        <end position="2602"/>
    </location>
</feature>
<evidence type="ECO:0000256" key="5">
    <source>
        <dbReference type="SAM" id="Coils"/>
    </source>
</evidence>
<dbReference type="PANTHER" id="PTHR22706:SF1">
    <property type="entry name" value="ASSEMBLY FACTOR FOR SPINDLE MICROTUBULES"/>
    <property type="match status" value="1"/>
</dbReference>
<feature type="compositionally biased region" description="Basic and acidic residues" evidence="6">
    <location>
        <begin position="2288"/>
        <end position="2301"/>
    </location>
</feature>
<dbReference type="GO" id="GO:0007051">
    <property type="term" value="P:spindle organization"/>
    <property type="evidence" value="ECO:0007669"/>
    <property type="project" value="TreeGrafter"/>
</dbReference>
<dbReference type="CDD" id="cd19757">
    <property type="entry name" value="Bbox1"/>
    <property type="match status" value="2"/>
</dbReference>
<reference evidence="8" key="1">
    <citation type="journal article" date="2023" name="Commun. Biol.">
        <title>Genome analysis of Parmales, the sister group of diatoms, reveals the evolutionary specialization of diatoms from phago-mixotrophs to photoautotrophs.</title>
        <authorList>
            <person name="Ban H."/>
            <person name="Sato S."/>
            <person name="Yoshikawa S."/>
            <person name="Yamada K."/>
            <person name="Nakamura Y."/>
            <person name="Ichinomiya M."/>
            <person name="Sato N."/>
            <person name="Blanc-Mathieu R."/>
            <person name="Endo H."/>
            <person name="Kuwata A."/>
            <person name="Ogata H."/>
        </authorList>
    </citation>
    <scope>NUCLEOTIDE SEQUENCE [LARGE SCALE GENOMIC DNA]</scope>
</reference>
<dbReference type="InterPro" id="IPR000048">
    <property type="entry name" value="IQ_motif_EF-hand-BS"/>
</dbReference>
<dbReference type="GO" id="GO:0051295">
    <property type="term" value="P:establishment of meiotic spindle localization"/>
    <property type="evidence" value="ECO:0007669"/>
    <property type="project" value="TreeGrafter"/>
</dbReference>
<feature type="compositionally biased region" description="Low complexity" evidence="6">
    <location>
        <begin position="2628"/>
        <end position="2638"/>
    </location>
</feature>
<dbReference type="GO" id="GO:0000922">
    <property type="term" value="C:spindle pole"/>
    <property type="evidence" value="ECO:0007669"/>
    <property type="project" value="TreeGrafter"/>
</dbReference>
<feature type="compositionally biased region" description="Polar residues" evidence="6">
    <location>
        <begin position="2305"/>
        <end position="2314"/>
    </location>
</feature>
<comment type="caution">
    <text evidence="7">The sequence shown here is derived from an EMBL/GenBank/DDBJ whole genome shotgun (WGS) entry which is preliminary data.</text>
</comment>
<gene>
    <name evidence="7" type="ORF">TL16_g08567</name>
</gene>
<dbReference type="PANTHER" id="PTHR22706">
    <property type="entry name" value="ASSEMBLY FACTOR FOR SPINDLE MICROTUBULES"/>
    <property type="match status" value="1"/>
</dbReference>
<evidence type="ECO:0000313" key="8">
    <source>
        <dbReference type="Proteomes" id="UP001162640"/>
    </source>
</evidence>
<dbReference type="GO" id="GO:0005516">
    <property type="term" value="F:calmodulin binding"/>
    <property type="evidence" value="ECO:0007669"/>
    <property type="project" value="UniProtKB-KW"/>
</dbReference>
<feature type="region of interest" description="Disordered" evidence="6">
    <location>
        <begin position="385"/>
        <end position="404"/>
    </location>
</feature>
<evidence type="ECO:0000256" key="1">
    <source>
        <dbReference type="ARBA" id="ARBA00004496"/>
    </source>
</evidence>
<feature type="coiled-coil region" evidence="5">
    <location>
        <begin position="1879"/>
        <end position="1906"/>
    </location>
</feature>
<evidence type="ECO:0000256" key="6">
    <source>
        <dbReference type="SAM" id="MobiDB-lite"/>
    </source>
</evidence>
<keyword evidence="4" id="KW-0112">Calmodulin-binding</keyword>
<feature type="compositionally biased region" description="Polar residues" evidence="6">
    <location>
        <begin position="480"/>
        <end position="506"/>
    </location>
</feature>
<name>A0A9W7B1Q2_9STRA</name>
<dbReference type="GO" id="GO:0005737">
    <property type="term" value="C:cytoplasm"/>
    <property type="evidence" value="ECO:0007669"/>
    <property type="project" value="UniProtKB-SubCell"/>
</dbReference>
<feature type="compositionally biased region" description="Gly residues" evidence="6">
    <location>
        <begin position="2358"/>
        <end position="2370"/>
    </location>
</feature>
<evidence type="ECO:0000256" key="4">
    <source>
        <dbReference type="ARBA" id="ARBA00022860"/>
    </source>
</evidence>
<feature type="region of interest" description="Disordered" evidence="6">
    <location>
        <begin position="2138"/>
        <end position="2380"/>
    </location>
</feature>
<keyword evidence="3" id="KW-0677">Repeat</keyword>
<feature type="coiled-coil region" evidence="5">
    <location>
        <begin position="3177"/>
        <end position="3204"/>
    </location>
</feature>
<dbReference type="Gene3D" id="2.30.30.140">
    <property type="match status" value="2"/>
</dbReference>
<comment type="subcellular location">
    <subcellularLocation>
        <location evidence="1">Cytoplasm</location>
    </subcellularLocation>
</comment>
<dbReference type="Proteomes" id="UP001162640">
    <property type="component" value="Unassembled WGS sequence"/>
</dbReference>
<evidence type="ECO:0000313" key="7">
    <source>
        <dbReference type="EMBL" id="GMH80491.1"/>
    </source>
</evidence>
<feature type="compositionally biased region" description="Basic and acidic residues" evidence="6">
    <location>
        <begin position="2158"/>
        <end position="2181"/>
    </location>
</feature>
<feature type="compositionally biased region" description="Basic and acidic residues" evidence="6">
    <location>
        <begin position="2371"/>
        <end position="2380"/>
    </location>
</feature>
<dbReference type="InterPro" id="IPR051185">
    <property type="entry name" value="ASPM"/>
</dbReference>
<dbReference type="PROSITE" id="PS50096">
    <property type="entry name" value="IQ"/>
    <property type="match status" value="4"/>
</dbReference>
<feature type="compositionally biased region" description="Gly residues" evidence="6">
    <location>
        <begin position="2607"/>
        <end position="2627"/>
    </location>
</feature>
<dbReference type="Gene3D" id="1.20.5.190">
    <property type="match status" value="1"/>
</dbReference>
<sequence length="3271" mass="375704">MYPTPMLRYAPPLPTPDHDPDTFSVTLSTLMDDSSNIYDRGLAGWAVGRILMLNSKDDKFYLKKQLLVQDCDKICKNCSLIIVMLSKYLSEEDPDPYSYQPPSTPLYRMAATPEPAKVELNATSTDKQKLMASNRAKYKSSKKSTLTDVVSLASSEALDDDGFGLDDEPAFLDELLDNANANANAQSPNPSEYTETSPMAKERTYFRQTNNVIPDLTLADYMKAPSIDSDHLGDKPHPRKTMSENMIAGELTTKEGERFISLSNVGNHEPRTSILFDDEPAWDVPVPGAAAGEFYSKDSKLGYQRPRTSDQIVSEYKAIEAKYNLDEIRAMTPKANGYYELTGEDWKEKAFADGREVWTPSRGVNKDSMTKAWATTNFNSTTQIKHDVPPPSTPKTPKTEQKKKEKILFKQVLAGDAGSYENREIQRARDMMSTSTSFAFFPPTVSPPPPKQNSTLNLDIDGEHEYSEYSDEYIAESKIFPSSPQPKRQRTATFSPDSRSPSPMRTMTANRPVSPYEIGDILANTPNFNKGTFVEMEDYRRLQLTTAQSKRASKRANLASAEAKEEYRRRRLHAIVRADDKLVPNSEIQRIASTDHISIMSILENHKLTLQQHSASLKNKIDAAMHMQNKALPLRFLFTVEGGAEYCRERLCDAFKKWIKGFEIAQVTTALSIWKVKVDEMVKIEKHAEYRAQAGRAKLKVIIREIDLRLFKRTFDRWNKCVSYLIYVERDAAAVKIQAQIYRYRAKKIFLQMHDSCPIGGPLSDIPLAPLRKGVKYIINPRVRTEKRQFWAGSLAIQTRFRMITERTRYLLMKEAAIIVQSVWRMWVKRKEFMRLRADAILIESMARMIVKKWQYKRLLIATNLAQRVFRRYRAKLLFIILQKEYRKKIELKLSMPPRIQRAFRVWRAKRVIAQIRADKNELYDAAVRLQLFWYKLQGEFPRFVLLGVLRETDKQEKEFERMIKKYGREAHARKIQRVFKTHLQKRFLSAAVRIQCLARNASGTNLVDRLRLEKWANRKLRHWSRGMMKKRKRAATKIAFAWYHGKKGRFLQHLITMNARQEEKERKQHRRQYHYAATVLQAIVHGVWTRRWIKRTRASILIEKVIRGFMGRRTALHMLRAVQSKVASAFISRMTREAEIKEVQRIKKLKKDSANVIGKTWRGYALRAAMWDERMAKRERLAAATLIQQKYRRMLEIKRARAKLLFMQRKLTSPFKDMSNICEIVNQCFTKSDLLFNPNRNLCGVNLTVFCFRLGIMDDVLPLFQKHHVTTTAQLFTFSDDDLVKVGIKEEIKGDRHFGVMHAAKLRETILTLGSFLSKDVPEMTPKERTTYFEYNLLPKESKKKSMEIRRVFETCYGDRYKSRAELFAQGKILEWPLSCLQLRRFFSIFDTPGKAKEHVAELHKYNVSAEEHIYDNDRVAKAMDNMLYAAEKIQDLVKPWRMLHYRIHHEVEIVEDNEQRKKRENRLGTATKSQINMHHKREREGAKALYNMLVELREMDDGSRKLQMAARGFNAGRIMKLAREAKFVNKVKDDYMFMKNNNHVMDIWKEDRRKEQEEYDRQHKLWLIEEEKKRIEWELQYVMRHGWKEEWRQNEQVNDGDEGYTLFTCEVTKRVKREIVKETFELVDKPLYSYEQWMKLLMMQRLGRIYLAKTMVKRIKRDRLRAEKEAEEKEKWNKLQKQRKQAVTLSFSFETVTMVGDVGEDFDPDCIVLGDEEDEDGEPIYEYDDGSADIKNMHQKEADNLMDTDVNIELGACVQARFQGGAIYYPGTVFQINPTEYISPQGIKWYPKNTFGVIYDDGDYEPAVHRDDIRVMKLKEGMKVESRFGGHENYFPGTVIGENVRNNKVLSYKIKYEDDTEERAVRRSLIKISDEVMAENDKKIKELVDKSEEEKKRNAELQSKQIRKWFVKQDAIDDVLEEYEEGCGFPLIHLSRDERIAYVKQVYAEGWSTGDGKVGKKQNVIDHVSGKQWNHGTKDHRPDLEQMDFSAMAVASKKLFDLVRPSIRTTSKLRYTKLALPYGWSERYRFNEIVGYYNEITKQSVGVHDCPQYTFQEDLACRRLQSQWRALEGKRAFQAKLKNESVLGVLNLSVKESSKHSWINYGQEGMKLEMWLARCGLHEFYPNMMENYAKEMRKKGQGGRRTTSAGGGRRTSSADRRTSSAGHGHDGHGSTERRMSKAGGNSGGEDMYERRRMSKMRKLSVLGEIDESSAGGRRPSHNTGGGGIERKGSVGSLDSSGDDQSRGRSRKPSTMNHGHRGTIVGGGNKQTRKQSLSPAMSPDHGVGVRRDSGRRDSGRRSSTQQGKASASASPDHHVGGAGGRRGSRTSSVSPDHGGGRRNSRDHSREGHSRSGGSHGGHHTAGGDGAHAHDPHHDPTVLTLPVFLRKSESNNWLEAMGFTKEKDRQIIHGMKHGDIMSKKSFEFVNYFKNEHDVRSILHCIEDSKDMVYNLVLSKYRNNPQRVVHIADEICKSNFPVTVGQLQRFLSKYEGKPAMAQENVRRELVDVKTTGIRGEEKASFDILKAGITRVTVLLNNLGVVELTERLREALKESEGIIVRGGEEEVRREKLEEEKSVLAEKERVAEEEKKIEEDREKKSSTPGFAGGGKGKGGDGGGGGGGGGRRSSVAGAGGRRSSVAGAGLAANLFGGGGGGGGGHGGDEHGGGGHAVVHAAVPHTGHKAKASLILRRDAVQMVIDWWNSTLLLQKRYRGHRERVKYKLLCKMRAAAATRIQSNIRARIFVRKLKEYLQSQYNSKIEQLWDDEKNLFYWFNKKTKLAVWEEPEEPYRPMIRDRFTQQLMQAWPVLDHAVAVEQEAGFGICMICKEEEATRSCNQCEVWPGCKRVKWGNGYLHTCFICYSTFHNDTVEKRKHTFSVTKATMARPLACVMCNGLATRRCKGLVLPEDVKDKLQTLIVGCLDGGLDGKKGEQIEEEDFCEAVRVTLELDGYMSNERISALYVECRGKFKEKRKNAEIWKRFGEHLEAVGDECDENYCDSCWESTHSKGRRKKHEWVGFKGGCSICVECELLPALKYCTTCEDNYCVGCAKDTHRHGKKHRHFFSDIREDLEPHQMHCLECENRAGTSTCKFCKKNFCNSCLLFTHPKQCAVRIKLQGGRDKESHEVSCVVCEKPPDTMCVQCGDVYCSVKWMGNPGCFRKTHMKGMKKEHECVSYTYLEDRKQHEEEEMAKAKLEQDEKLAKYLREKAAREEFERGLRAKADARKYKLEVEAQKEFEEKHMMRMAGVAKKSFGRFLPSMFGGGCRARRA</sequence>
<proteinExistence type="predicted"/>
<evidence type="ECO:0000256" key="3">
    <source>
        <dbReference type="ARBA" id="ARBA00022737"/>
    </source>
</evidence>
<evidence type="ECO:0000256" key="2">
    <source>
        <dbReference type="ARBA" id="ARBA00022490"/>
    </source>
</evidence>
<keyword evidence="5" id="KW-0175">Coiled coil</keyword>
<dbReference type="GO" id="GO:0000278">
    <property type="term" value="P:mitotic cell cycle"/>
    <property type="evidence" value="ECO:0007669"/>
    <property type="project" value="TreeGrafter"/>
</dbReference>
<dbReference type="CDD" id="cd04508">
    <property type="entry name" value="Tudor_SF"/>
    <property type="match status" value="1"/>
</dbReference>